<evidence type="ECO:0000313" key="13">
    <source>
        <dbReference type="EMBL" id="ARC53312.1"/>
    </source>
</evidence>
<feature type="domain" description="Arginyl tRNA synthetase N-terminal" evidence="12">
    <location>
        <begin position="1"/>
        <end position="88"/>
    </location>
</feature>
<dbReference type="InterPro" id="IPR005148">
    <property type="entry name" value="Arg-tRNA-synth_N"/>
</dbReference>
<evidence type="ECO:0000256" key="1">
    <source>
        <dbReference type="ARBA" id="ARBA00005594"/>
    </source>
</evidence>
<gene>
    <name evidence="9" type="primary">argS</name>
    <name evidence="13" type="ORF">AOQ87_01295</name>
</gene>
<dbReference type="STRING" id="428411.AOQ87_01295"/>
<dbReference type="SUPFAM" id="SSF55190">
    <property type="entry name" value="Arginyl-tRNA synthetase (ArgRS), N-terminal 'additional' domain"/>
    <property type="match status" value="1"/>
</dbReference>
<evidence type="ECO:0000256" key="2">
    <source>
        <dbReference type="ARBA" id="ARBA00022490"/>
    </source>
</evidence>
<dbReference type="GO" id="GO:0006420">
    <property type="term" value="P:arginyl-tRNA aminoacylation"/>
    <property type="evidence" value="ECO:0007669"/>
    <property type="project" value="UniProtKB-UniRule"/>
</dbReference>
<dbReference type="InterPro" id="IPR014729">
    <property type="entry name" value="Rossmann-like_a/b/a_fold"/>
</dbReference>
<evidence type="ECO:0000256" key="4">
    <source>
        <dbReference type="ARBA" id="ARBA00022741"/>
    </source>
</evidence>
<evidence type="ECO:0000259" key="11">
    <source>
        <dbReference type="SMART" id="SM00836"/>
    </source>
</evidence>
<dbReference type="SMART" id="SM01016">
    <property type="entry name" value="Arg_tRNA_synt_N"/>
    <property type="match status" value="1"/>
</dbReference>
<dbReference type="GO" id="GO:0004814">
    <property type="term" value="F:arginine-tRNA ligase activity"/>
    <property type="evidence" value="ECO:0007669"/>
    <property type="project" value="UniProtKB-UniRule"/>
</dbReference>
<dbReference type="Gene3D" id="3.30.1360.70">
    <property type="entry name" value="Arginyl tRNA synthetase N-terminal domain"/>
    <property type="match status" value="1"/>
</dbReference>
<keyword evidence="14" id="KW-1185">Reference proteome</keyword>
<evidence type="ECO:0000259" key="12">
    <source>
        <dbReference type="SMART" id="SM01016"/>
    </source>
</evidence>
<dbReference type="InterPro" id="IPR009080">
    <property type="entry name" value="tRNAsynth_Ia_anticodon-bd"/>
</dbReference>
<keyword evidence="2 9" id="KW-0963">Cytoplasm</keyword>
<dbReference type="Pfam" id="PF00750">
    <property type="entry name" value="tRNA-synt_1d"/>
    <property type="match status" value="1"/>
</dbReference>
<dbReference type="RefSeq" id="WP_080626545.1">
    <property type="nucleotide sequence ID" value="NZ_CP012839.1"/>
</dbReference>
<dbReference type="PROSITE" id="PS00178">
    <property type="entry name" value="AA_TRNA_LIGASE_I"/>
    <property type="match status" value="1"/>
</dbReference>
<dbReference type="NCBIfam" id="TIGR00456">
    <property type="entry name" value="argS"/>
    <property type="match status" value="1"/>
</dbReference>
<dbReference type="Pfam" id="PF05746">
    <property type="entry name" value="DALR_1"/>
    <property type="match status" value="1"/>
</dbReference>
<dbReference type="InterPro" id="IPR001412">
    <property type="entry name" value="aa-tRNA-synth_I_CS"/>
</dbReference>
<name>A0A1V0HKQ0_9ENTR</name>
<dbReference type="AlphaFoldDB" id="A0A1V0HKQ0"/>
<evidence type="ECO:0000256" key="10">
    <source>
        <dbReference type="RuleBase" id="RU363038"/>
    </source>
</evidence>
<dbReference type="Pfam" id="PF03485">
    <property type="entry name" value="Arg_tRNA_synt_N"/>
    <property type="match status" value="1"/>
</dbReference>
<dbReference type="SUPFAM" id="SSF52374">
    <property type="entry name" value="Nucleotidylyl transferase"/>
    <property type="match status" value="1"/>
</dbReference>
<evidence type="ECO:0000256" key="8">
    <source>
        <dbReference type="ARBA" id="ARBA00049339"/>
    </source>
</evidence>
<comment type="subcellular location">
    <subcellularLocation>
        <location evidence="9">Cytoplasm</location>
    </subcellularLocation>
</comment>
<dbReference type="PRINTS" id="PR01038">
    <property type="entry name" value="TRNASYNTHARG"/>
</dbReference>
<dbReference type="Proteomes" id="UP000242793">
    <property type="component" value="Chromosome"/>
</dbReference>
<dbReference type="PANTHER" id="PTHR11956">
    <property type="entry name" value="ARGINYL-TRNA SYNTHETASE"/>
    <property type="match status" value="1"/>
</dbReference>
<dbReference type="Gene3D" id="1.10.730.10">
    <property type="entry name" value="Isoleucyl-tRNA Synthetase, Domain 1"/>
    <property type="match status" value="1"/>
</dbReference>
<dbReference type="InterPro" id="IPR008909">
    <property type="entry name" value="DALR_anticod-bd"/>
</dbReference>
<dbReference type="SMART" id="SM00836">
    <property type="entry name" value="DALR_1"/>
    <property type="match status" value="1"/>
</dbReference>
<protein>
    <recommendedName>
        <fullName evidence="9">Arginine--tRNA ligase</fullName>
        <ecNumber evidence="9">6.1.1.19</ecNumber>
    </recommendedName>
    <alternativeName>
        <fullName evidence="9">Arginyl-tRNA synthetase</fullName>
        <shortName evidence="9">ArgRS</shortName>
    </alternativeName>
</protein>
<evidence type="ECO:0000256" key="6">
    <source>
        <dbReference type="ARBA" id="ARBA00022917"/>
    </source>
</evidence>
<dbReference type="HAMAP" id="MF_00123">
    <property type="entry name" value="Arg_tRNA_synth"/>
    <property type="match status" value="1"/>
</dbReference>
<comment type="subunit">
    <text evidence="9">Monomer.</text>
</comment>
<keyword evidence="4 9" id="KW-0547">Nucleotide-binding</keyword>
<dbReference type="KEGG" id="rped:AOQ87_01295"/>
<dbReference type="SUPFAM" id="SSF47323">
    <property type="entry name" value="Anticodon-binding domain of a subclass of class I aminoacyl-tRNA synthetases"/>
    <property type="match status" value="1"/>
</dbReference>
<evidence type="ECO:0000313" key="14">
    <source>
        <dbReference type="Proteomes" id="UP000242793"/>
    </source>
</evidence>
<comment type="caution">
    <text evidence="9">Lacks conserved residue(s) required for the propagation of feature annotation.</text>
</comment>
<dbReference type="EMBL" id="CP012839">
    <property type="protein sequence ID" value="ARC53312.1"/>
    <property type="molecule type" value="Genomic_DNA"/>
</dbReference>
<reference evidence="13 14" key="1">
    <citation type="submission" date="2015-10" db="EMBL/GenBank/DDBJ databases">
        <title>Survey of human and primate louse endosymbionts.</title>
        <authorList>
            <person name="Boyd B.M."/>
        </authorList>
    </citation>
    <scope>NUCLEOTIDE SEQUENCE [LARGE SCALE GENOMIC DNA]</scope>
    <source>
        <strain evidence="13 14">PTSK</strain>
    </source>
</reference>
<accession>A0A1V0HKQ0</accession>
<dbReference type="Gene3D" id="3.40.50.620">
    <property type="entry name" value="HUPs"/>
    <property type="match status" value="1"/>
</dbReference>
<comment type="catalytic activity">
    <reaction evidence="8 9">
        <text>tRNA(Arg) + L-arginine + ATP = L-arginyl-tRNA(Arg) + AMP + diphosphate</text>
        <dbReference type="Rhea" id="RHEA:20301"/>
        <dbReference type="Rhea" id="RHEA-COMP:9658"/>
        <dbReference type="Rhea" id="RHEA-COMP:9673"/>
        <dbReference type="ChEBI" id="CHEBI:30616"/>
        <dbReference type="ChEBI" id="CHEBI:32682"/>
        <dbReference type="ChEBI" id="CHEBI:33019"/>
        <dbReference type="ChEBI" id="CHEBI:78442"/>
        <dbReference type="ChEBI" id="CHEBI:78513"/>
        <dbReference type="ChEBI" id="CHEBI:456215"/>
        <dbReference type="EC" id="6.1.1.19"/>
    </reaction>
</comment>
<evidence type="ECO:0000256" key="7">
    <source>
        <dbReference type="ARBA" id="ARBA00023146"/>
    </source>
</evidence>
<dbReference type="FunFam" id="3.40.50.620:FF:000116">
    <property type="entry name" value="Arginine--tRNA ligase"/>
    <property type="match status" value="1"/>
</dbReference>
<dbReference type="GO" id="GO:0005524">
    <property type="term" value="F:ATP binding"/>
    <property type="evidence" value="ECO:0007669"/>
    <property type="project" value="UniProtKB-UniRule"/>
</dbReference>
<evidence type="ECO:0000256" key="5">
    <source>
        <dbReference type="ARBA" id="ARBA00022840"/>
    </source>
</evidence>
<proteinExistence type="inferred from homology"/>
<dbReference type="PANTHER" id="PTHR11956:SF5">
    <property type="entry name" value="ARGININE--TRNA LIGASE, CYTOPLASMIC"/>
    <property type="match status" value="1"/>
</dbReference>
<dbReference type="InterPro" id="IPR035684">
    <property type="entry name" value="ArgRS_core"/>
</dbReference>
<sequence length="582" mass="68215">MNIKQIIQEKIRSIVTFENFCDSVEVRVRFSKNRKTFGDYQIEGLSNILKSNRISLETFKRKLCYLFSKEEYIKSIKIIEPNFINIFLHERWISRQIDTIFSKDRLGVSQDNYQKKIVTIIDYSSPNMAKNMHVGHLRSTIIGDTVVRVSKFLGKKVIKANHIGDWGTQFGMIIAYLKEILRKNCVKNITLEKIEDIYQRSRKIFDQNGRFSHISRRYIQQLQSGDDELLTLWNDLVQITILENQRIYDLLGVSLNKGDIVAESFYKDMLQDIVEDLKQKKIAVIHNGAVVVYLDDFKNHHGRSSAVMIQKSDGGYLYATVEIACLKYRCEKLKADRIIYYVDSRQTRHLQQSWAIARKAGYIKKRVKLEHHQIGMILGEDKKPFRTRSGRNIKLFDLLKESITRARKFIVDKNSEHLNKRSISRTARKIGIGSVKYSDLSKNRKTDYVFDWNNVFSFIGNTSSYIQYTYSRTKSLINRSNISPKELKNDFYLSDRYERELSIQLLRLEEVLQDVSKMGLPNILCCYLYELSNIFSKFYEHCAILHSIDDIQKENRIKLVFLTERTIKIGLNLLGIQTVSKM</sequence>
<keyword evidence="6 9" id="KW-0648">Protein biosynthesis</keyword>
<organism evidence="13 14">
    <name type="scientific">Candidatus Riesia pediculischaeffi</name>
    <dbReference type="NCBI Taxonomy" id="428411"/>
    <lineage>
        <taxon>Bacteria</taxon>
        <taxon>Pseudomonadati</taxon>
        <taxon>Pseudomonadota</taxon>
        <taxon>Gammaproteobacteria</taxon>
        <taxon>Enterobacterales</taxon>
        <taxon>Enterobacteriaceae</taxon>
        <taxon>Candidatus Riesia</taxon>
    </lineage>
</organism>
<dbReference type="InterPro" id="IPR001278">
    <property type="entry name" value="Arg-tRNA-ligase"/>
</dbReference>
<evidence type="ECO:0000256" key="3">
    <source>
        <dbReference type="ARBA" id="ARBA00022598"/>
    </source>
</evidence>
<feature type="domain" description="DALR anticodon binding" evidence="11">
    <location>
        <begin position="466"/>
        <end position="582"/>
    </location>
</feature>
<dbReference type="InterPro" id="IPR036695">
    <property type="entry name" value="Arg-tRNA-synth_N_sf"/>
</dbReference>
<dbReference type="EC" id="6.1.1.19" evidence="9"/>
<keyword evidence="7 9" id="KW-0030">Aminoacyl-tRNA synthetase</keyword>
<dbReference type="GO" id="GO:0005737">
    <property type="term" value="C:cytoplasm"/>
    <property type="evidence" value="ECO:0007669"/>
    <property type="project" value="UniProtKB-SubCell"/>
</dbReference>
<evidence type="ECO:0000256" key="9">
    <source>
        <dbReference type="HAMAP-Rule" id="MF_00123"/>
    </source>
</evidence>
<keyword evidence="3 9" id="KW-0436">Ligase</keyword>
<comment type="similarity">
    <text evidence="1 9 10">Belongs to the class-I aminoacyl-tRNA synthetase family.</text>
</comment>
<keyword evidence="5 9" id="KW-0067">ATP-binding</keyword>